<dbReference type="Pfam" id="PF00149">
    <property type="entry name" value="Metallophos"/>
    <property type="match status" value="1"/>
</dbReference>
<dbReference type="SUPFAM" id="SSF56300">
    <property type="entry name" value="Metallo-dependent phosphatases"/>
    <property type="match status" value="1"/>
</dbReference>
<dbReference type="RefSeq" id="WP_324619118.1">
    <property type="nucleotide sequence ID" value="NZ_JAYKOT010000003.1"/>
</dbReference>
<organism evidence="2 3">
    <name type="scientific">Citroniella saccharovorans</name>
    <dbReference type="NCBI Taxonomy" id="2053367"/>
    <lineage>
        <taxon>Bacteria</taxon>
        <taxon>Bacillati</taxon>
        <taxon>Bacillota</taxon>
        <taxon>Tissierellia</taxon>
        <taxon>Tissierellales</taxon>
        <taxon>Peptoniphilaceae</taxon>
        <taxon>Citroniella</taxon>
    </lineage>
</organism>
<dbReference type="GO" id="GO:0016787">
    <property type="term" value="F:hydrolase activity"/>
    <property type="evidence" value="ECO:0007669"/>
    <property type="project" value="InterPro"/>
</dbReference>
<dbReference type="Gene3D" id="3.60.21.10">
    <property type="match status" value="1"/>
</dbReference>
<name>A0AAW9MWX1_9FIRM</name>
<dbReference type="PANTHER" id="PTHR31302">
    <property type="entry name" value="TRANSMEMBRANE PROTEIN WITH METALLOPHOSPHOESTERASE DOMAIN-RELATED"/>
    <property type="match status" value="1"/>
</dbReference>
<dbReference type="InterPro" id="IPR029052">
    <property type="entry name" value="Metallo-depent_PP-like"/>
</dbReference>
<protein>
    <submittedName>
        <fullName evidence="2">Metallophosphoesterase</fullName>
    </submittedName>
</protein>
<reference evidence="2 3" key="1">
    <citation type="submission" date="2024-01" db="EMBL/GenBank/DDBJ databases">
        <title>Complete genome sequence of Citroniella saccharovorans strain M6.X9, isolated from human fecal sample.</title>
        <authorList>
            <person name="Cheng G."/>
            <person name="Westerholm M."/>
            <person name="Schnurer A."/>
        </authorList>
    </citation>
    <scope>NUCLEOTIDE SEQUENCE [LARGE SCALE GENOMIC DNA]</scope>
    <source>
        <strain evidence="2 3">DSM 29873</strain>
    </source>
</reference>
<sequence>MLKKIILGLLIIALLILVFSYKNLRNADINTLKIKSLKKINKTILQISDFHSSKFIDLKDLEKRLKDKKIDFAVLTGDIYENDLKQVQDLFNMLKNLGLKTYIVLGNHEEAKSLTILEDYFSLIKRYGFKLLRNEKISLDDIDIYGVDFFSFENPKMENSNKFNLLLMHAPHYVKYLNDKYDLILSGHTHGGQVRLPFIGALFVPGQSKIIYDKGLYDTKWGKMNVDSGVGYTGLPLRLFNKAQVSLIEIN</sequence>
<dbReference type="AlphaFoldDB" id="A0AAW9MWX1"/>
<feature type="domain" description="Calcineurin-like phosphoesterase" evidence="1">
    <location>
        <begin position="43"/>
        <end position="191"/>
    </location>
</feature>
<gene>
    <name evidence="2" type="ORF">VLK81_03020</name>
</gene>
<dbReference type="InterPro" id="IPR004843">
    <property type="entry name" value="Calcineurin-like_PHP"/>
</dbReference>
<keyword evidence="3" id="KW-1185">Reference proteome</keyword>
<evidence type="ECO:0000313" key="2">
    <source>
        <dbReference type="EMBL" id="MEB3429007.1"/>
    </source>
</evidence>
<comment type="caution">
    <text evidence="2">The sequence shown here is derived from an EMBL/GenBank/DDBJ whole genome shotgun (WGS) entry which is preliminary data.</text>
</comment>
<dbReference type="PANTHER" id="PTHR31302:SF0">
    <property type="entry name" value="TRANSMEMBRANE PROTEIN WITH METALLOPHOSPHOESTERASE DOMAIN"/>
    <property type="match status" value="1"/>
</dbReference>
<proteinExistence type="predicted"/>
<evidence type="ECO:0000313" key="3">
    <source>
        <dbReference type="Proteomes" id="UP001357733"/>
    </source>
</evidence>
<dbReference type="InterPro" id="IPR051158">
    <property type="entry name" value="Metallophosphoesterase_sf"/>
</dbReference>
<evidence type="ECO:0000259" key="1">
    <source>
        <dbReference type="Pfam" id="PF00149"/>
    </source>
</evidence>
<dbReference type="Proteomes" id="UP001357733">
    <property type="component" value="Unassembled WGS sequence"/>
</dbReference>
<accession>A0AAW9MWX1</accession>
<dbReference type="EMBL" id="JAYKOT010000003">
    <property type="protein sequence ID" value="MEB3429007.1"/>
    <property type="molecule type" value="Genomic_DNA"/>
</dbReference>